<comment type="caution">
    <text evidence="1">The sequence shown here is derived from an EMBL/GenBank/DDBJ whole genome shotgun (WGS) entry which is preliminary data.</text>
</comment>
<organism evidence="1 2">
    <name type="scientific">Mycena metata</name>
    <dbReference type="NCBI Taxonomy" id="1033252"/>
    <lineage>
        <taxon>Eukaryota</taxon>
        <taxon>Fungi</taxon>
        <taxon>Dikarya</taxon>
        <taxon>Basidiomycota</taxon>
        <taxon>Agaricomycotina</taxon>
        <taxon>Agaricomycetes</taxon>
        <taxon>Agaricomycetidae</taxon>
        <taxon>Agaricales</taxon>
        <taxon>Marasmiineae</taxon>
        <taxon>Mycenaceae</taxon>
        <taxon>Mycena</taxon>
    </lineage>
</organism>
<proteinExistence type="predicted"/>
<protein>
    <submittedName>
        <fullName evidence="1">Uncharacterized protein</fullName>
    </submittedName>
</protein>
<dbReference type="AlphaFoldDB" id="A0AAD7K608"/>
<accession>A0AAD7K608</accession>
<gene>
    <name evidence="1" type="ORF">B0H16DRAFT_1448575</name>
</gene>
<dbReference type="EMBL" id="JARKIB010000006">
    <property type="protein sequence ID" value="KAJ7779039.1"/>
    <property type="molecule type" value="Genomic_DNA"/>
</dbReference>
<name>A0AAD7K608_9AGAR</name>
<evidence type="ECO:0000313" key="2">
    <source>
        <dbReference type="Proteomes" id="UP001215598"/>
    </source>
</evidence>
<dbReference type="Proteomes" id="UP001215598">
    <property type="component" value="Unassembled WGS sequence"/>
</dbReference>
<keyword evidence="2" id="KW-1185">Reference proteome</keyword>
<evidence type="ECO:0000313" key="1">
    <source>
        <dbReference type="EMBL" id="KAJ7779039.1"/>
    </source>
</evidence>
<sequence length="259" mass="28279">METTSIEKDAILAFHPDILFFATESFADATRFVGSYSYNKNYQLALTRSPYEGNSFVYKTRARSEDRSTFRAEPNHVFLLGEVARSRILVAPKVKSSGESPKITRVSLKRVSDATKLAVDLFKRDAEALEAIVLAEADQRTRVASNWYQCAGIGSAYEAETIEVDCSCYSESIDGAVSTGMIILVDATMHRQDTYIHGTLSKVSIAGAKTRPVPITEQAYSLVAHRIHVFSQEDAIDAGFVNGAAATTSAMKALNISDG</sequence>
<reference evidence="1" key="1">
    <citation type="submission" date="2023-03" db="EMBL/GenBank/DDBJ databases">
        <title>Massive genome expansion in bonnet fungi (Mycena s.s.) driven by repeated elements and novel gene families across ecological guilds.</title>
        <authorList>
            <consortium name="Lawrence Berkeley National Laboratory"/>
            <person name="Harder C.B."/>
            <person name="Miyauchi S."/>
            <person name="Viragh M."/>
            <person name="Kuo A."/>
            <person name="Thoen E."/>
            <person name="Andreopoulos B."/>
            <person name="Lu D."/>
            <person name="Skrede I."/>
            <person name="Drula E."/>
            <person name="Henrissat B."/>
            <person name="Morin E."/>
            <person name="Kohler A."/>
            <person name="Barry K."/>
            <person name="LaButti K."/>
            <person name="Morin E."/>
            <person name="Salamov A."/>
            <person name="Lipzen A."/>
            <person name="Mereny Z."/>
            <person name="Hegedus B."/>
            <person name="Baldrian P."/>
            <person name="Stursova M."/>
            <person name="Weitz H."/>
            <person name="Taylor A."/>
            <person name="Grigoriev I.V."/>
            <person name="Nagy L.G."/>
            <person name="Martin F."/>
            <person name="Kauserud H."/>
        </authorList>
    </citation>
    <scope>NUCLEOTIDE SEQUENCE</scope>
    <source>
        <strain evidence="1">CBHHK182m</strain>
    </source>
</reference>